<dbReference type="Proteomes" id="UP001206895">
    <property type="component" value="Unassembled WGS sequence"/>
</dbReference>
<name>A0ABT1HDZ4_9NOCA</name>
<sequence>MPSVDRRRFLQLSGGVAAATFLSDSIARAADIPAARTTGTLADVEHIVVLMQENRSFDHYFGSMRGVRGFGDPHPAKRRDGKSVWFQSDGSRDIAPFHPDHDDLGLTFIEDLDHSWAGGHRAFNSGHYDQWIPAKTPTTMAHLLRDDMPFHHALADAFTVCDNYHCSLLGPTDPNRYYMWTGWVGNDGRGGGPVIDNAEKGYDWSTYPERLEKAGVSWKIYQDSGTGLDAAGSWGYAKDPYVGNYGDNSLLYFNRYRTAASTDALYAKARVGTQAASGGDASLFDGLRRDVKAGSLPKIAWIVAPEAYTEHPSWPVNYGAWYIANVLNALTSDPDTWARTALLITYDENDGFFDHIVPPHPHGAGVPGDSTVSTVDEVFSGRGTDPAGAYGLGQRVPMMVISPWSSGGWVCSEVFDHTSILRLMEKRFGVREPNITPWRRSVCGDLTSAFDFTIQKSAVPRLPATAGYRPDHVKHPDYRPAPPAVGAVPVQERGSRPSRGLAYRLATTIAVTPGSADLTVVNAGSLGAHFQVRSAALPVPHSFTVGAGATLRASVPANQIAVHGPNGFFREVRGTAKGMTIAEKVDGAALRLTITNSTAEPFTVTITEHGGVGRSVVVPADGRTGYAPVLDHGWYSVEVRLADHVRTLAGRVETGAHGISDPRIGGS</sequence>
<keyword evidence="6" id="KW-0378">Hydrolase</keyword>
<dbReference type="EMBL" id="JAMTCJ010000002">
    <property type="protein sequence ID" value="MCP2176404.1"/>
    <property type="molecule type" value="Genomic_DNA"/>
</dbReference>
<evidence type="ECO:0000256" key="5">
    <source>
        <dbReference type="ARBA" id="ARBA00022525"/>
    </source>
</evidence>
<feature type="region of interest" description="Disordered" evidence="9">
    <location>
        <begin position="473"/>
        <end position="493"/>
    </location>
</feature>
<dbReference type="SUPFAM" id="SSF53649">
    <property type="entry name" value="Alkaline phosphatase-like"/>
    <property type="match status" value="1"/>
</dbReference>
<dbReference type="RefSeq" id="WP_253661394.1">
    <property type="nucleotide sequence ID" value="NZ_BAAAJQ010000001.1"/>
</dbReference>
<dbReference type="PROSITE" id="PS51318">
    <property type="entry name" value="TAT"/>
    <property type="match status" value="1"/>
</dbReference>
<organism evidence="11 12">
    <name type="scientific">Williamsia maris</name>
    <dbReference type="NCBI Taxonomy" id="72806"/>
    <lineage>
        <taxon>Bacteria</taxon>
        <taxon>Bacillati</taxon>
        <taxon>Actinomycetota</taxon>
        <taxon>Actinomycetes</taxon>
        <taxon>Mycobacteriales</taxon>
        <taxon>Nocardiaceae</taxon>
        <taxon>Williamsia</taxon>
    </lineage>
</organism>
<feature type="domain" description="Bacterial phospholipase C C-terminal" evidence="10">
    <location>
        <begin position="497"/>
        <end position="574"/>
    </location>
</feature>
<gene>
    <name evidence="11" type="ORF">LX13_002223</name>
</gene>
<comment type="caution">
    <text evidence="11">The sequence shown here is derived from an EMBL/GenBank/DDBJ whole genome shotgun (WGS) entry which is preliminary data.</text>
</comment>
<proteinExistence type="inferred from homology"/>
<keyword evidence="7" id="KW-0843">Virulence</keyword>
<evidence type="ECO:0000256" key="1">
    <source>
        <dbReference type="ARBA" id="ARBA00004191"/>
    </source>
</evidence>
<dbReference type="Gene3D" id="3.40.720.10">
    <property type="entry name" value="Alkaline Phosphatase, subunit A"/>
    <property type="match status" value="2"/>
</dbReference>
<evidence type="ECO:0000256" key="8">
    <source>
        <dbReference type="ARBA" id="ARBA00048421"/>
    </source>
</evidence>
<comment type="subcellular location">
    <subcellularLocation>
        <location evidence="1">Secreted</location>
        <location evidence="1">Cell wall</location>
    </subcellularLocation>
</comment>
<comment type="similarity">
    <text evidence="2">Belongs to the bacterial phospholipase C family.</text>
</comment>
<dbReference type="InterPro" id="IPR008475">
    <property type="entry name" value="PLipase_C_C"/>
</dbReference>
<keyword evidence="4" id="KW-0134">Cell wall</keyword>
<protein>
    <recommendedName>
        <fullName evidence="3">phospholipase C</fullName>
        <ecNumber evidence="3">3.1.4.3</ecNumber>
    </recommendedName>
</protein>
<dbReference type="InterPro" id="IPR007312">
    <property type="entry name" value="Phosphoesterase"/>
</dbReference>
<dbReference type="InterPro" id="IPR017850">
    <property type="entry name" value="Alkaline_phosphatase_core_sf"/>
</dbReference>
<dbReference type="CDD" id="cd16014">
    <property type="entry name" value="PLC"/>
    <property type="match status" value="1"/>
</dbReference>
<dbReference type="EC" id="3.1.4.3" evidence="3"/>
<evidence type="ECO:0000256" key="4">
    <source>
        <dbReference type="ARBA" id="ARBA00022512"/>
    </source>
</evidence>
<evidence type="ECO:0000313" key="11">
    <source>
        <dbReference type="EMBL" id="MCP2176404.1"/>
    </source>
</evidence>
<dbReference type="Pfam" id="PF05506">
    <property type="entry name" value="PLipase_C_C"/>
    <property type="match status" value="1"/>
</dbReference>
<evidence type="ECO:0000256" key="9">
    <source>
        <dbReference type="SAM" id="MobiDB-lite"/>
    </source>
</evidence>
<dbReference type="PANTHER" id="PTHR31956:SF1">
    <property type="entry name" value="NON-SPECIFIC PHOSPHOLIPASE C1"/>
    <property type="match status" value="1"/>
</dbReference>
<evidence type="ECO:0000256" key="3">
    <source>
        <dbReference type="ARBA" id="ARBA00012018"/>
    </source>
</evidence>
<comment type="catalytic activity">
    <reaction evidence="8">
        <text>a 1,2-diacyl-sn-glycero-3-phosphocholine + H2O = phosphocholine + a 1,2-diacyl-sn-glycerol + H(+)</text>
        <dbReference type="Rhea" id="RHEA:10604"/>
        <dbReference type="ChEBI" id="CHEBI:15377"/>
        <dbReference type="ChEBI" id="CHEBI:15378"/>
        <dbReference type="ChEBI" id="CHEBI:17815"/>
        <dbReference type="ChEBI" id="CHEBI:57643"/>
        <dbReference type="ChEBI" id="CHEBI:295975"/>
        <dbReference type="EC" id="3.1.4.3"/>
    </reaction>
    <physiologicalReaction direction="left-to-right" evidence="8">
        <dbReference type="Rhea" id="RHEA:10605"/>
    </physiologicalReaction>
</comment>
<evidence type="ECO:0000256" key="6">
    <source>
        <dbReference type="ARBA" id="ARBA00022801"/>
    </source>
</evidence>
<dbReference type="InterPro" id="IPR006311">
    <property type="entry name" value="TAT_signal"/>
</dbReference>
<dbReference type="NCBIfam" id="TIGR03396">
    <property type="entry name" value="PC_PLC"/>
    <property type="match status" value="1"/>
</dbReference>
<evidence type="ECO:0000313" key="12">
    <source>
        <dbReference type="Proteomes" id="UP001206895"/>
    </source>
</evidence>
<dbReference type="InterPro" id="IPR017767">
    <property type="entry name" value="PC-PLC"/>
</dbReference>
<dbReference type="PANTHER" id="PTHR31956">
    <property type="entry name" value="NON-SPECIFIC PHOSPHOLIPASE C4-RELATED"/>
    <property type="match status" value="1"/>
</dbReference>
<keyword evidence="5" id="KW-0964">Secreted</keyword>
<reference evidence="11 12" key="1">
    <citation type="submission" date="2022-06" db="EMBL/GenBank/DDBJ databases">
        <title>Genomic Encyclopedia of Archaeal and Bacterial Type Strains, Phase II (KMG-II): from individual species to whole genera.</title>
        <authorList>
            <person name="Goeker M."/>
        </authorList>
    </citation>
    <scope>NUCLEOTIDE SEQUENCE [LARGE SCALE GENOMIC DNA]</scope>
    <source>
        <strain evidence="11 12">DSM 44693</strain>
    </source>
</reference>
<evidence type="ECO:0000259" key="10">
    <source>
        <dbReference type="Pfam" id="PF05506"/>
    </source>
</evidence>
<evidence type="ECO:0000256" key="7">
    <source>
        <dbReference type="ARBA" id="ARBA00023026"/>
    </source>
</evidence>
<dbReference type="Pfam" id="PF04185">
    <property type="entry name" value="Phosphoesterase"/>
    <property type="match status" value="1"/>
</dbReference>
<keyword evidence="12" id="KW-1185">Reference proteome</keyword>
<evidence type="ECO:0000256" key="2">
    <source>
        <dbReference type="ARBA" id="ARBA00009717"/>
    </source>
</evidence>
<accession>A0ABT1HDZ4</accession>